<dbReference type="EMBL" id="FOEL01000028">
    <property type="protein sequence ID" value="SER82956.1"/>
    <property type="molecule type" value="Genomic_DNA"/>
</dbReference>
<gene>
    <name evidence="2" type="ORF">SAMN02787113_04684</name>
</gene>
<evidence type="ECO:0000256" key="1">
    <source>
        <dbReference type="SAM" id="Phobius"/>
    </source>
</evidence>
<evidence type="ECO:0008006" key="4">
    <source>
        <dbReference type="Google" id="ProtNLM"/>
    </source>
</evidence>
<protein>
    <recommendedName>
        <fullName evidence="4">PrgI family protein</fullName>
    </recommendedName>
</protein>
<keyword evidence="1" id="KW-0472">Membrane</keyword>
<proteinExistence type="predicted"/>
<evidence type="ECO:0000313" key="2">
    <source>
        <dbReference type="EMBL" id="SER82956.1"/>
    </source>
</evidence>
<comment type="caution">
    <text evidence="2">The sequence shown here is derived from an EMBL/GenBank/DDBJ whole genome shotgun (WGS) entry which is preliminary data.</text>
</comment>
<dbReference type="Proteomes" id="UP000199410">
    <property type="component" value="Unassembled WGS sequence"/>
</dbReference>
<sequence>MYDIPKEIKAKPKIVGLEVKELIILLVSFFLFFTVLKDLVHGILFIPYILIAGGTLFWMVLPSRNNPRLKNYMSLYLYFKRNKYTYHAVDVKKIMNDYLYGEGDHRE</sequence>
<dbReference type="InterPro" id="IPR020275">
    <property type="entry name" value="DUF5592"/>
</dbReference>
<feature type="transmembrane region" description="Helical" evidence="1">
    <location>
        <begin position="42"/>
        <end position="61"/>
    </location>
</feature>
<dbReference type="Pfam" id="PF17332">
    <property type="entry name" value="DUF5592"/>
    <property type="match status" value="1"/>
</dbReference>
<dbReference type="AlphaFoldDB" id="A0A1H9SD29"/>
<reference evidence="2 3" key="1">
    <citation type="submission" date="2016-10" db="EMBL/GenBank/DDBJ databases">
        <authorList>
            <person name="Varghese N."/>
            <person name="Submissions S."/>
        </authorList>
    </citation>
    <scope>NUCLEOTIDE SEQUENCE [LARGE SCALE GENOMIC DNA]</scope>
    <source>
        <strain evidence="2 3">TC-13</strain>
    </source>
</reference>
<keyword evidence="1" id="KW-0812">Transmembrane</keyword>
<accession>A0A1H9SD29</accession>
<organism evidence="2 3">
    <name type="scientific">Lysinibacillus fusiformis</name>
    <dbReference type="NCBI Taxonomy" id="28031"/>
    <lineage>
        <taxon>Bacteria</taxon>
        <taxon>Bacillati</taxon>
        <taxon>Bacillota</taxon>
        <taxon>Bacilli</taxon>
        <taxon>Bacillales</taxon>
        <taxon>Bacillaceae</taxon>
        <taxon>Lysinibacillus</taxon>
    </lineage>
</organism>
<dbReference type="RefSeq" id="WP_089987323.1">
    <property type="nucleotide sequence ID" value="NZ_FMVP01000028.1"/>
</dbReference>
<name>A0A1H9SD29_9BACI</name>
<evidence type="ECO:0000313" key="3">
    <source>
        <dbReference type="Proteomes" id="UP000199410"/>
    </source>
</evidence>
<keyword evidence="1" id="KW-1133">Transmembrane helix</keyword>
<feature type="transmembrane region" description="Helical" evidence="1">
    <location>
        <begin position="21"/>
        <end position="36"/>
    </location>
</feature>